<protein>
    <submittedName>
        <fullName evidence="2">ABC transporter substrate-binding protein</fullName>
    </submittedName>
</protein>
<dbReference type="EMBL" id="CP032452">
    <property type="protein sequence ID" value="QEZ67921.1"/>
    <property type="molecule type" value="Genomic_DNA"/>
</dbReference>
<dbReference type="PANTHER" id="PTHR42779">
    <property type="entry name" value="PROTEIN YNJB"/>
    <property type="match status" value="1"/>
</dbReference>
<name>A0A5P3XEL5_PARBF</name>
<dbReference type="PROSITE" id="PS51257">
    <property type="entry name" value="PROKAR_LIPOPROTEIN"/>
    <property type="match status" value="1"/>
</dbReference>
<keyword evidence="1" id="KW-0732">Signal</keyword>
<dbReference type="PANTHER" id="PTHR42779:SF1">
    <property type="entry name" value="PROTEIN YNJB"/>
    <property type="match status" value="1"/>
</dbReference>
<feature type="chain" id="PRO_5025061502" evidence="1">
    <location>
        <begin position="25"/>
        <end position="403"/>
    </location>
</feature>
<dbReference type="RefSeq" id="WP_150885766.1">
    <property type="nucleotide sequence ID" value="NZ_CP032452.1"/>
</dbReference>
<feature type="signal peptide" evidence="1">
    <location>
        <begin position="1"/>
        <end position="24"/>
    </location>
</feature>
<evidence type="ECO:0000256" key="1">
    <source>
        <dbReference type="SAM" id="SignalP"/>
    </source>
</evidence>
<sequence>MKKIIALGITISLLFLVGCSNGKATSQSDDQILSKNYEEIEKSAKGSTVNFYGWGGNEVLNKWFDNYVIPNMKEKYDINVKRVGMDIDTIMNQLISEKQVKNDKGNIDVFWVNGENFKTAKDNELLFGPFTNKIENYEKYVDTNSKDITTDFGTPVDDMESPWGKASFTVLKNADKVSENIVDTNTLKEAIVKNPGKFTYPAPPDFTGSAFVRNVIYDIVGYENLKDLPEDEATVKKAIQPAMDYLKEIKPYLWNEGKTYPSTTAQLDNMYSDGEVNFNMTYAPNEIEGKINSGEFDKSTEFINFDKGNISNTHFLAIPKNSSNKAGAMVLINYLTSIDAQASKSEPKNWGDMTILDLNKIPKEDKSKFKNSVQVKNPVPEVKASLVPIIEKIWLQEVANVNE</sequence>
<gene>
    <name evidence="2" type="ORF">D4A35_02855</name>
</gene>
<dbReference type="InterPro" id="IPR027020">
    <property type="entry name" value="YnjB"/>
</dbReference>
<evidence type="ECO:0000313" key="2">
    <source>
        <dbReference type="EMBL" id="QEZ67921.1"/>
    </source>
</evidence>
<dbReference type="PIRSF" id="PIRSF029172">
    <property type="entry name" value="UCP029172_ABC_sbc_YnjB"/>
    <property type="match status" value="1"/>
</dbReference>
<organism evidence="2 3">
    <name type="scientific">Paraclostridium bifermentans</name>
    <name type="common">Clostridium bifermentans</name>
    <dbReference type="NCBI Taxonomy" id="1490"/>
    <lineage>
        <taxon>Bacteria</taxon>
        <taxon>Bacillati</taxon>
        <taxon>Bacillota</taxon>
        <taxon>Clostridia</taxon>
        <taxon>Peptostreptococcales</taxon>
        <taxon>Peptostreptococcaceae</taxon>
        <taxon>Paraclostridium</taxon>
    </lineage>
</organism>
<evidence type="ECO:0000313" key="3">
    <source>
        <dbReference type="Proteomes" id="UP000326961"/>
    </source>
</evidence>
<proteinExistence type="predicted"/>
<dbReference type="SUPFAM" id="SSF53850">
    <property type="entry name" value="Periplasmic binding protein-like II"/>
    <property type="match status" value="1"/>
</dbReference>
<reference evidence="2 3" key="1">
    <citation type="submission" date="2018-09" db="EMBL/GenBank/DDBJ databases">
        <title>A clostridial neurotoxin that targets Anopheles mosquitoes.</title>
        <authorList>
            <person name="Contreras E."/>
            <person name="Masuyer G."/>
            <person name="Qureshi N."/>
            <person name="Chawla S."/>
            <person name="Lim H.L."/>
            <person name="Chen J."/>
            <person name="Stenmark P."/>
            <person name="Gill S."/>
        </authorList>
    </citation>
    <scope>NUCLEOTIDE SEQUENCE [LARGE SCALE GENOMIC DNA]</scope>
    <source>
        <strain evidence="2 3">Cbm</strain>
    </source>
</reference>
<dbReference type="NCBIfam" id="NF008633">
    <property type="entry name" value="PRK11622.1"/>
    <property type="match status" value="1"/>
</dbReference>
<accession>A0A5P3XEL5</accession>
<dbReference type="AlphaFoldDB" id="A0A5P3XEL5"/>
<dbReference type="Proteomes" id="UP000326961">
    <property type="component" value="Chromosome"/>
</dbReference>
<dbReference type="Gene3D" id="3.40.190.10">
    <property type="entry name" value="Periplasmic binding protein-like II"/>
    <property type="match status" value="3"/>
</dbReference>